<name>A0AAX0PVV7_LACJH</name>
<feature type="transmembrane region" description="Helical" evidence="18">
    <location>
        <begin position="392"/>
        <end position="415"/>
    </location>
</feature>
<dbReference type="Pfam" id="PF02378">
    <property type="entry name" value="PTS_EIIC"/>
    <property type="match status" value="1"/>
</dbReference>
<comment type="subcellular location">
    <subcellularLocation>
        <location evidence="1">Cell membrane</location>
        <topology evidence="1">Multi-pass membrane protein</topology>
    </subcellularLocation>
</comment>
<dbReference type="GO" id="GO:0008982">
    <property type="term" value="F:protein-N(PI)-phosphohistidine-sugar phosphotransferase activity"/>
    <property type="evidence" value="ECO:0007669"/>
    <property type="project" value="InterPro"/>
</dbReference>
<feature type="active site" description="Phosphocysteine intermediate; for EIIB activity" evidence="16">
    <location>
        <position position="29"/>
    </location>
</feature>
<dbReference type="PROSITE" id="PS51098">
    <property type="entry name" value="PTS_EIIB_TYPE_1"/>
    <property type="match status" value="1"/>
</dbReference>
<dbReference type="FunFam" id="2.70.70.10:FF:000001">
    <property type="entry name" value="PTS system glucose-specific IIA component"/>
    <property type="match status" value="1"/>
</dbReference>
<dbReference type="CDD" id="cd00212">
    <property type="entry name" value="PTS_IIB_glc"/>
    <property type="match status" value="1"/>
</dbReference>
<dbReference type="PROSITE" id="PS01035">
    <property type="entry name" value="PTS_EIIB_TYPE_1_CYS"/>
    <property type="match status" value="1"/>
</dbReference>
<evidence type="ECO:0000256" key="6">
    <source>
        <dbReference type="ARBA" id="ARBA00022683"/>
    </source>
</evidence>
<dbReference type="GO" id="GO:0009401">
    <property type="term" value="P:phosphoenolpyruvate-dependent sugar phosphotransferase system"/>
    <property type="evidence" value="ECO:0007669"/>
    <property type="project" value="UniProtKB-KW"/>
</dbReference>
<organism evidence="22 23">
    <name type="scientific">Lactobacillus johnsonii</name>
    <dbReference type="NCBI Taxonomy" id="33959"/>
    <lineage>
        <taxon>Bacteria</taxon>
        <taxon>Bacillati</taxon>
        <taxon>Bacillota</taxon>
        <taxon>Bacilli</taxon>
        <taxon>Lactobacillales</taxon>
        <taxon>Lactobacillaceae</taxon>
        <taxon>Lactobacillus</taxon>
    </lineage>
</organism>
<evidence type="ECO:0000256" key="5">
    <source>
        <dbReference type="ARBA" id="ARBA00022679"/>
    </source>
</evidence>
<feature type="transmembrane region" description="Helical" evidence="18">
    <location>
        <begin position="114"/>
        <end position="135"/>
    </location>
</feature>
<evidence type="ECO:0000256" key="14">
    <source>
        <dbReference type="ARBA" id="ARBA00074554"/>
    </source>
</evidence>
<evidence type="ECO:0000256" key="10">
    <source>
        <dbReference type="ARBA" id="ARBA00023136"/>
    </source>
</evidence>
<proteinExistence type="predicted"/>
<evidence type="ECO:0000256" key="7">
    <source>
        <dbReference type="ARBA" id="ARBA00022692"/>
    </source>
</evidence>
<dbReference type="GO" id="GO:0016301">
    <property type="term" value="F:kinase activity"/>
    <property type="evidence" value="ECO:0007669"/>
    <property type="project" value="UniProtKB-KW"/>
</dbReference>
<evidence type="ECO:0000259" key="20">
    <source>
        <dbReference type="PROSITE" id="PS51098"/>
    </source>
</evidence>
<evidence type="ECO:0000256" key="16">
    <source>
        <dbReference type="PROSITE-ProRule" id="PRU00421"/>
    </source>
</evidence>
<dbReference type="RefSeq" id="WP_087713244.1">
    <property type="nucleotide sequence ID" value="NZ_CP021703.1"/>
</dbReference>
<keyword evidence="10 18" id="KW-0472">Membrane</keyword>
<feature type="transmembrane region" description="Helical" evidence="18">
    <location>
        <begin position="155"/>
        <end position="179"/>
    </location>
</feature>
<dbReference type="Pfam" id="PF00358">
    <property type="entry name" value="PTS_EIIA_1"/>
    <property type="match status" value="1"/>
</dbReference>
<accession>A0AAX0PVV7</accession>
<evidence type="ECO:0000256" key="4">
    <source>
        <dbReference type="ARBA" id="ARBA00022597"/>
    </source>
</evidence>
<dbReference type="GO" id="GO:0005886">
    <property type="term" value="C:plasma membrane"/>
    <property type="evidence" value="ECO:0007669"/>
    <property type="project" value="UniProtKB-SubCell"/>
</dbReference>
<dbReference type="NCBIfam" id="TIGR00826">
    <property type="entry name" value="EIIB_glc"/>
    <property type="match status" value="1"/>
</dbReference>
<feature type="transmembrane region" description="Helical" evidence="18">
    <location>
        <begin position="303"/>
        <end position="322"/>
    </location>
</feature>
<keyword evidence="8" id="KW-0418">Kinase</keyword>
<dbReference type="Pfam" id="PF00367">
    <property type="entry name" value="PTS_EIIB"/>
    <property type="match status" value="1"/>
</dbReference>
<evidence type="ECO:0000313" key="22">
    <source>
        <dbReference type="EMBL" id="PAB52780.1"/>
    </source>
</evidence>
<reference evidence="22 23" key="1">
    <citation type="submission" date="2017-05" db="EMBL/GenBank/DDBJ databases">
        <title>Lactobacillus johnsonii from commercial turkeys.</title>
        <authorList>
            <person name="Johnson T.J."/>
            <person name="Youmans B."/>
        </authorList>
    </citation>
    <scope>NUCLEOTIDE SEQUENCE [LARGE SCALE GENOMIC DNA]</scope>
    <source>
        <strain evidence="22 23">UMNLJ54</strain>
    </source>
</reference>
<feature type="transmembrane region" description="Helical" evidence="18">
    <location>
        <begin position="262"/>
        <end position="283"/>
    </location>
</feature>
<feature type="domain" description="PTS EIIA type-1" evidence="19">
    <location>
        <begin position="510"/>
        <end position="614"/>
    </location>
</feature>
<keyword evidence="3" id="KW-1003">Cell membrane</keyword>
<feature type="region of interest" description="Disordered" evidence="17">
    <location>
        <begin position="466"/>
        <end position="488"/>
    </location>
</feature>
<evidence type="ECO:0000256" key="8">
    <source>
        <dbReference type="ARBA" id="ARBA00022777"/>
    </source>
</evidence>
<feature type="domain" description="PTS EIIB type-1" evidence="20">
    <location>
        <begin position="7"/>
        <end position="90"/>
    </location>
</feature>
<keyword evidence="9 18" id="KW-1133">Transmembrane helix</keyword>
<dbReference type="Proteomes" id="UP000216448">
    <property type="component" value="Unassembled WGS sequence"/>
</dbReference>
<evidence type="ECO:0000256" key="17">
    <source>
        <dbReference type="SAM" id="MobiDB-lite"/>
    </source>
</evidence>
<keyword evidence="4" id="KW-0762">Sugar transport</keyword>
<evidence type="ECO:0000256" key="12">
    <source>
        <dbReference type="ARBA" id="ARBA00045139"/>
    </source>
</evidence>
<dbReference type="Gene3D" id="3.30.1360.60">
    <property type="entry name" value="Glucose permease domain IIB"/>
    <property type="match status" value="1"/>
</dbReference>
<dbReference type="PANTHER" id="PTHR30175:SF7">
    <property type="entry name" value="NEGATIVE REGULATOR OF SACY ACTIVITY"/>
    <property type="match status" value="1"/>
</dbReference>
<dbReference type="NCBIfam" id="TIGR01996">
    <property type="entry name" value="PTS-II-BC-sucr"/>
    <property type="match status" value="1"/>
</dbReference>
<evidence type="ECO:0000256" key="9">
    <source>
        <dbReference type="ARBA" id="ARBA00022989"/>
    </source>
</evidence>
<dbReference type="InterPro" id="IPR050558">
    <property type="entry name" value="PTS_Sugar-Specific_Components"/>
</dbReference>
<dbReference type="NCBIfam" id="TIGR00830">
    <property type="entry name" value="PTBA"/>
    <property type="match status" value="1"/>
</dbReference>
<comment type="catalytic activity">
    <reaction evidence="13">
        <text>N(pros)-phospho-L-histidyl-[protein](out) + sucrose = sucrose 6(G)-phosphate(in) + L-histidyl-[protein]</text>
        <dbReference type="Rhea" id="RHEA:49236"/>
        <dbReference type="Rhea" id="RHEA-COMP:9745"/>
        <dbReference type="Rhea" id="RHEA-COMP:9746"/>
        <dbReference type="ChEBI" id="CHEBI:17992"/>
        <dbReference type="ChEBI" id="CHEBI:29979"/>
        <dbReference type="ChEBI" id="CHEBI:64837"/>
        <dbReference type="ChEBI" id="CHEBI:91002"/>
        <dbReference type="EC" id="2.7.1.211"/>
    </reaction>
</comment>
<evidence type="ECO:0000256" key="2">
    <source>
        <dbReference type="ARBA" id="ARBA00022448"/>
    </source>
</evidence>
<dbReference type="GO" id="GO:0090589">
    <property type="term" value="F:protein-phosphocysteine-trehalose phosphotransferase system transporter activity"/>
    <property type="evidence" value="ECO:0007669"/>
    <property type="project" value="TreeGrafter"/>
</dbReference>
<feature type="transmembrane region" description="Helical" evidence="18">
    <location>
        <begin position="368"/>
        <end position="386"/>
    </location>
</feature>
<feature type="domain" description="PTS EIIC type-1" evidence="21">
    <location>
        <begin position="122"/>
        <end position="473"/>
    </location>
</feature>
<dbReference type="InterPro" id="IPR003352">
    <property type="entry name" value="PTS_EIIC"/>
</dbReference>
<keyword evidence="5" id="KW-0808">Transferase</keyword>
<dbReference type="InterPro" id="IPR010973">
    <property type="entry name" value="PTS_IIBC_sucr"/>
</dbReference>
<dbReference type="EC" id="2.7.1.211" evidence="11"/>
<dbReference type="InterPro" id="IPR036878">
    <property type="entry name" value="Glu_permease_IIB"/>
</dbReference>
<evidence type="ECO:0000256" key="1">
    <source>
        <dbReference type="ARBA" id="ARBA00004651"/>
    </source>
</evidence>
<dbReference type="AlphaFoldDB" id="A0AAX0PVV7"/>
<gene>
    <name evidence="22" type="ORF">A3P64_04835</name>
</gene>
<dbReference type="PROSITE" id="PS51103">
    <property type="entry name" value="PTS_EIIC_TYPE_1"/>
    <property type="match status" value="1"/>
</dbReference>
<feature type="transmembrane region" description="Helical" evidence="18">
    <location>
        <begin position="186"/>
        <end position="205"/>
    </location>
</feature>
<protein>
    <recommendedName>
        <fullName evidence="14">PTS system sucrose-specific EIIBCA component</fullName>
        <ecNumber evidence="11">2.7.1.211</ecNumber>
    </recommendedName>
    <alternativeName>
        <fullName evidence="15">EIIBCA-Scr</fullName>
    </alternativeName>
</protein>
<comment type="function">
    <text evidence="12">The phosphoenolpyruvate-dependent sugar phosphotransferase system (sugar PTS), a major carbohydrate active transport system, catalyzes the phosphorylation of incoming sugar substrates concomitantly with their translocation across the cell membrane. This system is involved in sucrose transport.</text>
</comment>
<evidence type="ECO:0000256" key="15">
    <source>
        <dbReference type="ARBA" id="ARBA00081008"/>
    </source>
</evidence>
<dbReference type="InterPro" id="IPR001996">
    <property type="entry name" value="PTS_IIB_1"/>
</dbReference>
<dbReference type="PANTHER" id="PTHR30175">
    <property type="entry name" value="PHOSPHOTRANSFERASE SYSTEM TRANSPORT PROTEIN"/>
    <property type="match status" value="1"/>
</dbReference>
<dbReference type="EMBL" id="NIBB01000024">
    <property type="protein sequence ID" value="PAB52780.1"/>
    <property type="molecule type" value="Genomic_DNA"/>
</dbReference>
<feature type="transmembrane region" description="Helical" evidence="18">
    <location>
        <begin position="436"/>
        <end position="458"/>
    </location>
</feature>
<dbReference type="Gene3D" id="2.70.70.10">
    <property type="entry name" value="Glucose Permease (Domain IIA)"/>
    <property type="match status" value="1"/>
</dbReference>
<keyword evidence="6" id="KW-0598">Phosphotransferase system</keyword>
<evidence type="ECO:0000256" key="13">
    <source>
        <dbReference type="ARBA" id="ARBA00048931"/>
    </source>
</evidence>
<feature type="compositionally biased region" description="Basic and acidic residues" evidence="17">
    <location>
        <begin position="466"/>
        <end position="479"/>
    </location>
</feature>
<dbReference type="InterPro" id="IPR001127">
    <property type="entry name" value="PTS_EIIA_1_perm"/>
</dbReference>
<evidence type="ECO:0000256" key="18">
    <source>
        <dbReference type="SAM" id="Phobius"/>
    </source>
</evidence>
<dbReference type="PROSITE" id="PS00371">
    <property type="entry name" value="PTS_EIIA_TYPE_1_HIS"/>
    <property type="match status" value="1"/>
</dbReference>
<dbReference type="PROSITE" id="PS51093">
    <property type="entry name" value="PTS_EIIA_TYPE_1"/>
    <property type="match status" value="1"/>
</dbReference>
<dbReference type="InterPro" id="IPR011055">
    <property type="entry name" value="Dup_hybrid_motif"/>
</dbReference>
<dbReference type="InterPro" id="IPR018113">
    <property type="entry name" value="PTrfase_EIIB_Cys"/>
</dbReference>
<dbReference type="InterPro" id="IPR013013">
    <property type="entry name" value="PTS_EIIC_1"/>
</dbReference>
<evidence type="ECO:0000256" key="3">
    <source>
        <dbReference type="ARBA" id="ARBA00022475"/>
    </source>
</evidence>
<evidence type="ECO:0000259" key="19">
    <source>
        <dbReference type="PROSITE" id="PS51093"/>
    </source>
</evidence>
<sequence length="655" mass="70194">MSSKENQKIAEEVIAAIGGKENIVSLAHCATRLRIVVKDREKVNEKALDKIDKAKGYFFTAGQYQIIFGTGLVNDVYEAVKEEGVSTTSKDELNDVAAEQSGWFQRSIRMFADVFVPIIPALVATGLFMGLQGLLTQPSLLKMMGMSAKSIPVQFTTYFNILTGTAFSFLPVLICWSAFRVFGGSPILGILLGLMLVNPALPSAWDVAQGKVAPLMFFGFIPVAGYQASVLPAFILGFIGAKTEKWIHKHVISSLDLIVTPFATLLVGSILGLLCVGPIFRIVEQGILHAAEWIVQLPFGLGGLIWGAVCQMIVVTGLHHALNLVEIQLLANTHWNPVNPIGSAAIAAQAGAALAVALRIHSNKMKQIAYPSTISALLGITEPAIYGVNIKYIKPFLFGCIGGGVGGFLSSILNLKATGMSITVIPGILLFLNQQLPLYILVCVVGFGVAFGLTYVYYGKHAFDSNDKNSQKEDIEKKQNTFTQEPSHVSDEVIDAPVSGKIEALNLVSDKAFASGMMGKGIAIEPSSNNIVSPVNGTITVAYPTGHAYGVKSDDGAEILIHLGIDTVNLKGKGFSTVVKQGQKVNKGELLGTYDYKEIGEKGYDNIVIVLITNSKDYAEVDPIASGDVKAQQKLIVLTEPTMTAQVKGTVNEMN</sequence>
<dbReference type="GO" id="GO:0015771">
    <property type="term" value="P:trehalose transport"/>
    <property type="evidence" value="ECO:0007669"/>
    <property type="project" value="TreeGrafter"/>
</dbReference>
<dbReference type="FunFam" id="3.30.1360.60:FF:000001">
    <property type="entry name" value="PTS system glucose-specific IIBC component PtsG"/>
    <property type="match status" value="1"/>
</dbReference>
<feature type="transmembrane region" description="Helical" evidence="18">
    <location>
        <begin position="217"/>
        <end position="241"/>
    </location>
</feature>
<keyword evidence="7 18" id="KW-0812">Transmembrane</keyword>
<dbReference type="SUPFAM" id="SSF51261">
    <property type="entry name" value="Duplicated hybrid motif"/>
    <property type="match status" value="1"/>
</dbReference>
<keyword evidence="2" id="KW-0813">Transport</keyword>
<dbReference type="SUPFAM" id="SSF55604">
    <property type="entry name" value="Glucose permease domain IIB"/>
    <property type="match status" value="1"/>
</dbReference>
<evidence type="ECO:0000259" key="21">
    <source>
        <dbReference type="PROSITE" id="PS51103"/>
    </source>
</evidence>
<comment type="caution">
    <text evidence="22">The sequence shown here is derived from an EMBL/GenBank/DDBJ whole genome shotgun (WGS) entry which is preliminary data.</text>
</comment>
<evidence type="ECO:0000313" key="23">
    <source>
        <dbReference type="Proteomes" id="UP000216448"/>
    </source>
</evidence>
<evidence type="ECO:0000256" key="11">
    <source>
        <dbReference type="ARBA" id="ARBA00044053"/>
    </source>
</evidence>